<feature type="coiled-coil region" evidence="2">
    <location>
        <begin position="214"/>
        <end position="241"/>
    </location>
</feature>
<dbReference type="PANTHER" id="PTHR30050">
    <property type="entry name" value="CHROMOSOMAL REPLICATION INITIATOR PROTEIN DNAA"/>
    <property type="match status" value="1"/>
</dbReference>
<name>A0A1T0BBF4_9PAST</name>
<comment type="caution">
    <text evidence="5">The sequence shown here is derived from an EMBL/GenBank/DDBJ whole genome shotgun (WGS) entry which is preliminary data.</text>
</comment>
<dbReference type="InterPro" id="IPR055199">
    <property type="entry name" value="Hda_lid"/>
</dbReference>
<dbReference type="GO" id="GO:0032297">
    <property type="term" value="P:negative regulation of DNA-templated DNA replication initiation"/>
    <property type="evidence" value="ECO:0007669"/>
    <property type="project" value="InterPro"/>
</dbReference>
<dbReference type="Proteomes" id="UP000190023">
    <property type="component" value="Unassembled WGS sequence"/>
</dbReference>
<dbReference type="GO" id="GO:0006270">
    <property type="term" value="P:DNA replication initiation"/>
    <property type="evidence" value="ECO:0007669"/>
    <property type="project" value="TreeGrafter"/>
</dbReference>
<dbReference type="Pfam" id="PF22688">
    <property type="entry name" value="Hda_lid"/>
    <property type="match status" value="1"/>
</dbReference>
<keyword evidence="6" id="KW-1185">Reference proteome</keyword>
<accession>A0A1T0BBF4</accession>
<evidence type="ECO:0000313" key="5">
    <source>
        <dbReference type="EMBL" id="OOS07583.1"/>
    </source>
</evidence>
<protein>
    <submittedName>
        <fullName evidence="5">DnaA regulatory inactivator Hda</fullName>
    </submittedName>
</protein>
<dbReference type="NCBIfam" id="TIGR03420">
    <property type="entry name" value="DnaA_homol_Hda"/>
    <property type="match status" value="1"/>
</dbReference>
<dbReference type="EMBL" id="MUYB01000001">
    <property type="protein sequence ID" value="OOS07583.1"/>
    <property type="molecule type" value="Genomic_DNA"/>
</dbReference>
<dbReference type="InterPro" id="IPR017788">
    <property type="entry name" value="Hda"/>
</dbReference>
<dbReference type="InterPro" id="IPR020591">
    <property type="entry name" value="Chromosome_initiator_DnaA-like"/>
</dbReference>
<dbReference type="Gene3D" id="1.10.8.60">
    <property type="match status" value="1"/>
</dbReference>
<evidence type="ECO:0000313" key="6">
    <source>
        <dbReference type="Proteomes" id="UP000190023"/>
    </source>
</evidence>
<evidence type="ECO:0000259" key="3">
    <source>
        <dbReference type="Pfam" id="PF00308"/>
    </source>
</evidence>
<evidence type="ECO:0000256" key="2">
    <source>
        <dbReference type="SAM" id="Coils"/>
    </source>
</evidence>
<dbReference type="NCBIfam" id="NF005982">
    <property type="entry name" value="PRK08084.1"/>
    <property type="match status" value="1"/>
</dbReference>
<dbReference type="InterPro" id="IPR013317">
    <property type="entry name" value="DnaA_dom"/>
</dbReference>
<evidence type="ECO:0000259" key="4">
    <source>
        <dbReference type="Pfam" id="PF22688"/>
    </source>
</evidence>
<dbReference type="STRING" id="123822.B0188_00460"/>
<gene>
    <name evidence="5" type="ORF">B0188_00460</name>
</gene>
<evidence type="ECO:0000256" key="1">
    <source>
        <dbReference type="RuleBase" id="RU004227"/>
    </source>
</evidence>
<feature type="domain" description="Chromosomal replication initiator protein DnaA ATPAse" evidence="3">
    <location>
        <begin position="65"/>
        <end position="178"/>
    </location>
</feature>
<dbReference type="AlphaFoldDB" id="A0A1T0BBF4"/>
<proteinExistence type="inferred from homology"/>
<dbReference type="InterPro" id="IPR027417">
    <property type="entry name" value="P-loop_NTPase"/>
</dbReference>
<feature type="domain" description="Hda lid" evidence="4">
    <location>
        <begin position="187"/>
        <end position="251"/>
    </location>
</feature>
<sequence length="253" mass="29385">MSLISSVTIPYYWEYLKLGLTLLEQQLPLPIQQMDDETLDNFYPENNLLLLNSLQKNINQLEQSFFYIWGEKSCGKTHLLKALTHHFYKQQRRAIYVPLNKACYFSPAVLENLEYQQLVCLDDIHQVMKNAEWEIAIFDLFNRIKSSGNTLLVVSSEYSPNALDVDLPDLSSRLHWGEIYQLQGLNEEQKILVLQTAAHLRGIELLEDTAQFLLKRLDRDMQNLLNTLAELDKASLQAQRKLTIPFVKSILNI</sequence>
<reference evidence="5 6" key="1">
    <citation type="submission" date="2017-02" db="EMBL/GenBank/DDBJ databases">
        <title>Draft genome sequence of Haemophilus felis CCUG 31170 type strain.</title>
        <authorList>
            <person name="Engstrom-Jakobsson H."/>
            <person name="Salva-Serra F."/>
            <person name="Thorell K."/>
            <person name="Gonzales-Siles L."/>
            <person name="Karlsson R."/>
            <person name="Boulund F."/>
            <person name="Engstrand L."/>
            <person name="Kristiansson E."/>
            <person name="Moore E."/>
        </authorList>
    </citation>
    <scope>NUCLEOTIDE SEQUENCE [LARGE SCALE GENOMIC DNA]</scope>
    <source>
        <strain evidence="5 6">CCUG 31170</strain>
    </source>
</reference>
<dbReference type="PRINTS" id="PR00051">
    <property type="entry name" value="DNAA"/>
</dbReference>
<organism evidence="5 6">
    <name type="scientific">[Haemophilus] felis</name>
    <dbReference type="NCBI Taxonomy" id="123822"/>
    <lineage>
        <taxon>Bacteria</taxon>
        <taxon>Pseudomonadati</taxon>
        <taxon>Pseudomonadota</taxon>
        <taxon>Gammaproteobacteria</taxon>
        <taxon>Pasteurellales</taxon>
        <taxon>Pasteurellaceae</taxon>
    </lineage>
</organism>
<dbReference type="SUPFAM" id="SSF52540">
    <property type="entry name" value="P-loop containing nucleoside triphosphate hydrolases"/>
    <property type="match status" value="1"/>
</dbReference>
<dbReference type="Gene3D" id="3.40.50.300">
    <property type="entry name" value="P-loop containing nucleotide triphosphate hydrolases"/>
    <property type="match status" value="1"/>
</dbReference>
<comment type="similarity">
    <text evidence="1">Belongs to the DnaA family.</text>
</comment>
<dbReference type="PANTHER" id="PTHR30050:SF5">
    <property type="entry name" value="DNAA REGULATORY INACTIVATOR HDA"/>
    <property type="match status" value="1"/>
</dbReference>
<dbReference type="Pfam" id="PF00308">
    <property type="entry name" value="Bac_DnaA"/>
    <property type="match status" value="1"/>
</dbReference>
<keyword evidence="2" id="KW-0175">Coiled coil</keyword>
<keyword evidence="1" id="KW-0235">DNA replication</keyword>